<reference evidence="2" key="1">
    <citation type="submission" date="2016-12" db="EMBL/GenBank/DDBJ databases">
        <authorList>
            <person name="Varghese N."/>
            <person name="Submissions S."/>
        </authorList>
    </citation>
    <scope>NUCLEOTIDE SEQUENCE [LARGE SCALE GENOMIC DNA]</scope>
    <source>
        <strain evidence="2">DSM 45599</strain>
    </source>
</reference>
<proteinExistence type="predicted"/>
<dbReference type="OrthoDB" id="3293695at2"/>
<accession>A0A1N5TCH4</accession>
<keyword evidence="2" id="KW-1185">Reference proteome</keyword>
<dbReference type="RefSeq" id="WP_074307797.1">
    <property type="nucleotide sequence ID" value="NZ_FSQT01000001.1"/>
</dbReference>
<evidence type="ECO:0000313" key="2">
    <source>
        <dbReference type="Proteomes" id="UP000185124"/>
    </source>
</evidence>
<dbReference type="EMBL" id="FSQT01000001">
    <property type="protein sequence ID" value="SIM45981.1"/>
    <property type="molecule type" value="Genomic_DNA"/>
</dbReference>
<name>A0A1N5TCH4_9ACTN</name>
<gene>
    <name evidence="1" type="ORF">SAMN04489832_0085</name>
</gene>
<dbReference type="AlphaFoldDB" id="A0A1N5TCH4"/>
<sequence length="161" mass="17615">MITGYDTVLITGAPVDAGIRAMLDDLHGRWPNMLVALGGEHVGPFLPWRRTRAQVPAGAGEVYVARDAEMERCWDDVGYSLMEHAEGPFAVLYESSSQPAFEIQLNENPYERRGLGFEPYPATLVTADLSLVTIVTPDADSPFSRGLLDALRQALISQAHS</sequence>
<organism evidence="1 2">
    <name type="scientific">Micromonospora cremea</name>
    <dbReference type="NCBI Taxonomy" id="709881"/>
    <lineage>
        <taxon>Bacteria</taxon>
        <taxon>Bacillati</taxon>
        <taxon>Actinomycetota</taxon>
        <taxon>Actinomycetes</taxon>
        <taxon>Micromonosporales</taxon>
        <taxon>Micromonosporaceae</taxon>
        <taxon>Micromonospora</taxon>
    </lineage>
</organism>
<dbReference type="Proteomes" id="UP000185124">
    <property type="component" value="Unassembled WGS sequence"/>
</dbReference>
<evidence type="ECO:0000313" key="1">
    <source>
        <dbReference type="EMBL" id="SIM45981.1"/>
    </source>
</evidence>
<protein>
    <submittedName>
        <fullName evidence="1">Uncharacterized protein</fullName>
    </submittedName>
</protein>